<dbReference type="STRING" id="559304.G8Y3W3"/>
<feature type="region of interest" description="Disordered" evidence="1">
    <location>
        <begin position="1"/>
        <end position="23"/>
    </location>
</feature>
<feature type="compositionally biased region" description="Polar residues" evidence="1">
    <location>
        <begin position="1"/>
        <end position="12"/>
    </location>
</feature>
<dbReference type="Proteomes" id="UP000005222">
    <property type="component" value="Chromosome M"/>
</dbReference>
<dbReference type="HOGENOM" id="CLU_026920_0_0_1"/>
<dbReference type="OMA" id="EAHHEAN"/>
<feature type="compositionally biased region" description="Polar residues" evidence="1">
    <location>
        <begin position="519"/>
        <end position="537"/>
    </location>
</feature>
<dbReference type="FunCoup" id="G8Y3W3">
    <property type="interactions" value="305"/>
</dbReference>
<sequence>MVAKSHSGTPNAENEDHPAHGLSYGSTEKVQTLMKLHPTYMPNTVLSNEKELNEVRSSYNYVYVMTWLSNYRGFVRLQSELFDVDLFEIELLNIVNPPPVDESVLFINKLKLALISALQNAKCSLINNFENIFRLWFGYDTPLQGKELTEEEEEEEQEKQEIESSPKFDFLSFKDKIEILYLLTSYISSYHTFRSYVDRSNFSPDLMRFTPIFSEKGSQNGTTVEYVLAFEGTRLYKQVIEYTELSIPKKRKEAPTDPEEEIEPEQFDVKSVKFELICKNIYELDEFLIKIYPNRKVKKNKILYSELANDEVIEGILNTEIRKRKFISSRRKELQLANLLATRKRSSRLEAKEKQKQEEFKLMRAKEAEELKMAAQRRSERRHLLRRTEPTAPTSYTSSNLTREERLKLRKLNNEVSASPDISRNPSKDVTPKLEDTQAPQQNLGDAEKSDVPNLNPSTDTDARNLPDHGSTSTNIISSQSQEAEVPIQNEVQYLEHPAISSAKPENVSSISEEVLQPLSNHIATNDDTLKSSQANEDANREAHHEANHEANQVDSSSSFTKNEF</sequence>
<dbReference type="EMBL" id="FO082047">
    <property type="protein sequence ID" value="CCE85381.1"/>
    <property type="molecule type" value="Genomic_DNA"/>
</dbReference>
<dbReference type="AlphaFoldDB" id="G8Y3W3"/>
<feature type="compositionally biased region" description="Polar residues" evidence="1">
    <location>
        <begin position="550"/>
        <end position="565"/>
    </location>
</feature>
<gene>
    <name evidence="2" type="primary">Piso0_004972</name>
    <name evidence="2" type="ORF">GNLVRS01_PISO0M05006g</name>
</gene>
<feature type="region of interest" description="Disordered" evidence="1">
    <location>
        <begin position="372"/>
        <end position="485"/>
    </location>
</feature>
<feature type="compositionally biased region" description="Polar residues" evidence="1">
    <location>
        <begin position="416"/>
        <end position="425"/>
    </location>
</feature>
<name>G8Y3W3_PICSO</name>
<evidence type="ECO:0000313" key="3">
    <source>
        <dbReference type="Proteomes" id="UP000005222"/>
    </source>
</evidence>
<feature type="compositionally biased region" description="Basic and acidic residues" evidence="1">
    <location>
        <begin position="426"/>
        <end position="436"/>
    </location>
</feature>
<organism evidence="2 3">
    <name type="scientific">Pichia sorbitophila (strain ATCC MYA-4447 / BCRC 22081 / CBS 7064 / NBRC 10061 / NRRL Y-12695)</name>
    <name type="common">Hybrid yeast</name>
    <dbReference type="NCBI Taxonomy" id="559304"/>
    <lineage>
        <taxon>Eukaryota</taxon>
        <taxon>Fungi</taxon>
        <taxon>Dikarya</taxon>
        <taxon>Ascomycota</taxon>
        <taxon>Saccharomycotina</taxon>
        <taxon>Pichiomycetes</taxon>
        <taxon>Debaryomycetaceae</taxon>
        <taxon>Millerozyma</taxon>
    </lineage>
</organism>
<feature type="compositionally biased region" description="Basic and acidic residues" evidence="1">
    <location>
        <begin position="538"/>
        <end position="549"/>
    </location>
</feature>
<keyword evidence="3" id="KW-1185">Reference proteome</keyword>
<evidence type="ECO:0000313" key="2">
    <source>
        <dbReference type="EMBL" id="CCE85381.1"/>
    </source>
</evidence>
<reference evidence="2 3" key="1">
    <citation type="journal article" date="2012" name="G3 (Bethesda)">
        <title>Pichia sorbitophila, an interspecies yeast hybrid reveals early steps of genome resolution following polyploidization.</title>
        <authorList>
            <person name="Leh Louis V."/>
            <person name="Despons L."/>
            <person name="Friedrich A."/>
            <person name="Martin T."/>
            <person name="Durrens P."/>
            <person name="Casaregola S."/>
            <person name="Neuveglise C."/>
            <person name="Fairhead C."/>
            <person name="Marck C."/>
            <person name="Cruz J.A."/>
            <person name="Straub M.L."/>
            <person name="Kugler V."/>
            <person name="Sacerdot C."/>
            <person name="Uzunov Z."/>
            <person name="Thierry A."/>
            <person name="Weiss S."/>
            <person name="Bleykasten C."/>
            <person name="De Montigny J."/>
            <person name="Jacques N."/>
            <person name="Jung P."/>
            <person name="Lemaire M."/>
            <person name="Mallet S."/>
            <person name="Morel G."/>
            <person name="Richard G.F."/>
            <person name="Sarkar A."/>
            <person name="Savel G."/>
            <person name="Schacherer J."/>
            <person name="Seret M.L."/>
            <person name="Talla E."/>
            <person name="Samson G."/>
            <person name="Jubin C."/>
            <person name="Poulain J."/>
            <person name="Vacherie B."/>
            <person name="Barbe V."/>
            <person name="Pelletier E."/>
            <person name="Sherman D.J."/>
            <person name="Westhof E."/>
            <person name="Weissenbach J."/>
            <person name="Baret P.V."/>
            <person name="Wincker P."/>
            <person name="Gaillardin C."/>
            <person name="Dujon B."/>
            <person name="Souciet J.L."/>
        </authorList>
    </citation>
    <scope>NUCLEOTIDE SEQUENCE [LARGE SCALE GENOMIC DNA]</scope>
    <source>
        <strain evidence="3">ATCC MYA-4447 / BCRC 22081 / CBS 7064 / NBRC 10061 / NRRL Y-12695</strain>
    </source>
</reference>
<dbReference type="eggNOG" id="ENOG502S4MM">
    <property type="taxonomic scope" value="Eukaryota"/>
</dbReference>
<dbReference type="OrthoDB" id="303107at2759"/>
<protein>
    <submittedName>
        <fullName evidence="2">Piso0_004972 protein</fullName>
    </submittedName>
</protein>
<feature type="compositionally biased region" description="Polar residues" evidence="1">
    <location>
        <begin position="391"/>
        <end position="401"/>
    </location>
</feature>
<feature type="region of interest" description="Disordered" evidence="1">
    <location>
        <begin position="519"/>
        <end position="565"/>
    </location>
</feature>
<feature type="compositionally biased region" description="Low complexity" evidence="1">
    <location>
        <begin position="471"/>
        <end position="482"/>
    </location>
</feature>
<proteinExistence type="predicted"/>
<dbReference type="InParanoid" id="G8Y3W3"/>
<evidence type="ECO:0000256" key="1">
    <source>
        <dbReference type="SAM" id="MobiDB-lite"/>
    </source>
</evidence>
<accession>G8Y3W3</accession>